<keyword evidence="3" id="KW-1185">Reference proteome</keyword>
<proteinExistence type="predicted"/>
<comment type="caution">
    <text evidence="2">The sequence shown here is derived from an EMBL/GenBank/DDBJ whole genome shotgun (WGS) entry which is preliminary data.</text>
</comment>
<sequence>MSQTEQETAKPKRHRWDKINDYRKRCGDCGMLADRRPHPYRRQWWTEWTLGEKSWNTLQGDKTPPCQSKDEDRQPQDEAAAQ</sequence>
<dbReference type="Proteomes" id="UP001139384">
    <property type="component" value="Unassembled WGS sequence"/>
</dbReference>
<evidence type="ECO:0000313" key="2">
    <source>
        <dbReference type="EMBL" id="MCF1592413.1"/>
    </source>
</evidence>
<feature type="region of interest" description="Disordered" evidence="1">
    <location>
        <begin position="54"/>
        <end position="82"/>
    </location>
</feature>
<evidence type="ECO:0000256" key="1">
    <source>
        <dbReference type="SAM" id="MobiDB-lite"/>
    </source>
</evidence>
<organism evidence="2 3">
    <name type="scientific">Streptomyces muensis</name>
    <dbReference type="NCBI Taxonomy" id="1077944"/>
    <lineage>
        <taxon>Bacteria</taxon>
        <taxon>Bacillati</taxon>
        <taxon>Actinomycetota</taxon>
        <taxon>Actinomycetes</taxon>
        <taxon>Kitasatosporales</taxon>
        <taxon>Streptomycetaceae</taxon>
        <taxon>Streptomyces</taxon>
    </lineage>
</organism>
<gene>
    <name evidence="2" type="ORF">L0P92_02360</name>
</gene>
<reference evidence="2" key="1">
    <citation type="submission" date="2022-01" db="EMBL/GenBank/DDBJ databases">
        <title>Draft Genome Sequences of Seven Type Strains of the Genus Streptomyces.</title>
        <authorList>
            <person name="Aziz S."/>
            <person name="Coretto E."/>
            <person name="Chronakova A."/>
            <person name="Sproer C."/>
            <person name="Huber K."/>
            <person name="Nouioui I."/>
            <person name="Gross H."/>
        </authorList>
    </citation>
    <scope>NUCLEOTIDE SEQUENCE</scope>
    <source>
        <strain evidence="2">DSM 103493</strain>
    </source>
</reference>
<dbReference type="AlphaFoldDB" id="A0A9X1PVD0"/>
<name>A0A9X1PVD0_STRM4</name>
<accession>A0A9X1PVD0</accession>
<dbReference type="EMBL" id="JAKEIP010000005">
    <property type="protein sequence ID" value="MCF1592413.1"/>
    <property type="molecule type" value="Genomic_DNA"/>
</dbReference>
<protein>
    <submittedName>
        <fullName evidence="2">Uncharacterized protein</fullName>
    </submittedName>
</protein>
<evidence type="ECO:0000313" key="3">
    <source>
        <dbReference type="Proteomes" id="UP001139384"/>
    </source>
</evidence>
<dbReference type="RefSeq" id="WP_234760724.1">
    <property type="nucleotide sequence ID" value="NZ_JAKEIP010000005.1"/>
</dbReference>